<proteinExistence type="predicted"/>
<sequence>MSSTQDSVEVFAVAIAQLPLDSLHAERARLENSVEHLLRSNSEIQAFIDSDEVESAEEQKEFEGVIKENEEILEQQKLRIEMVKSEISQRS</sequence>
<comment type="caution">
    <text evidence="1">The sequence shown here is derived from an EMBL/GenBank/DDBJ whole genome shotgun (WGS) entry which is preliminary data.</text>
</comment>
<dbReference type="InterPro" id="IPR038966">
    <property type="entry name" value="TMA17"/>
</dbReference>
<accession>A0ABR1FCY0</accession>
<dbReference type="GeneID" id="90037081"/>
<protein>
    <submittedName>
        <fullName evidence="1">Uncharacterized protein</fullName>
    </submittedName>
</protein>
<evidence type="ECO:0000313" key="1">
    <source>
        <dbReference type="EMBL" id="KAK7207698.1"/>
    </source>
</evidence>
<dbReference type="EMBL" id="JBBJBU010000001">
    <property type="protein sequence ID" value="KAK7207698.1"/>
    <property type="molecule type" value="Genomic_DNA"/>
</dbReference>
<dbReference type="Proteomes" id="UP001498771">
    <property type="component" value="Unassembled WGS sequence"/>
</dbReference>
<gene>
    <name evidence="1" type="ORF">BZA70DRAFT_272008</name>
</gene>
<dbReference type="PANTHER" id="PTHR40422">
    <property type="entry name" value="TRANSLATION MACHINERY-ASSOCIATED PROTEIN 17"/>
    <property type="match status" value="1"/>
</dbReference>
<feature type="non-terminal residue" evidence="1">
    <location>
        <position position="91"/>
    </location>
</feature>
<dbReference type="PANTHER" id="PTHR40422:SF1">
    <property type="entry name" value="TRANSLATION MACHINERY-ASSOCIATED PROTEIN 17"/>
    <property type="match status" value="1"/>
</dbReference>
<evidence type="ECO:0000313" key="2">
    <source>
        <dbReference type="Proteomes" id="UP001498771"/>
    </source>
</evidence>
<dbReference type="RefSeq" id="XP_064770731.1">
    <property type="nucleotide sequence ID" value="XM_064911569.1"/>
</dbReference>
<keyword evidence="2" id="KW-1185">Reference proteome</keyword>
<reference evidence="1 2" key="1">
    <citation type="submission" date="2024-03" db="EMBL/GenBank/DDBJ databases">
        <title>Genome-scale model development and genomic sequencing of the oleaginous clade Lipomyces.</title>
        <authorList>
            <consortium name="Lawrence Berkeley National Laboratory"/>
            <person name="Czajka J.J."/>
            <person name="Han Y."/>
            <person name="Kim J."/>
            <person name="Mondo S.J."/>
            <person name="Hofstad B.A."/>
            <person name="Robles A."/>
            <person name="Haridas S."/>
            <person name="Riley R."/>
            <person name="LaButti K."/>
            <person name="Pangilinan J."/>
            <person name="Andreopoulos W."/>
            <person name="Lipzen A."/>
            <person name="Yan J."/>
            <person name="Wang M."/>
            <person name="Ng V."/>
            <person name="Grigoriev I.V."/>
            <person name="Spatafora J.W."/>
            <person name="Magnuson J.K."/>
            <person name="Baker S.E."/>
            <person name="Pomraning K.R."/>
        </authorList>
    </citation>
    <scope>NUCLEOTIDE SEQUENCE [LARGE SCALE GENOMIC DNA]</scope>
    <source>
        <strain evidence="1 2">Phaff 52-87</strain>
    </source>
</reference>
<organism evidence="1 2">
    <name type="scientific">Myxozyma melibiosi</name>
    <dbReference type="NCBI Taxonomy" id="54550"/>
    <lineage>
        <taxon>Eukaryota</taxon>
        <taxon>Fungi</taxon>
        <taxon>Dikarya</taxon>
        <taxon>Ascomycota</taxon>
        <taxon>Saccharomycotina</taxon>
        <taxon>Lipomycetes</taxon>
        <taxon>Lipomycetales</taxon>
        <taxon>Lipomycetaceae</taxon>
        <taxon>Myxozyma</taxon>
    </lineage>
</organism>
<name>A0ABR1FCY0_9ASCO</name>